<protein>
    <submittedName>
        <fullName evidence="1">5300_t:CDS:1</fullName>
    </submittedName>
</protein>
<dbReference type="EMBL" id="CAJVPM010043059">
    <property type="protein sequence ID" value="CAG8710788.1"/>
    <property type="molecule type" value="Genomic_DNA"/>
</dbReference>
<evidence type="ECO:0000313" key="2">
    <source>
        <dbReference type="Proteomes" id="UP000789860"/>
    </source>
</evidence>
<organism evidence="1 2">
    <name type="scientific">Scutellospora calospora</name>
    <dbReference type="NCBI Taxonomy" id="85575"/>
    <lineage>
        <taxon>Eukaryota</taxon>
        <taxon>Fungi</taxon>
        <taxon>Fungi incertae sedis</taxon>
        <taxon>Mucoromycota</taxon>
        <taxon>Glomeromycotina</taxon>
        <taxon>Glomeromycetes</taxon>
        <taxon>Diversisporales</taxon>
        <taxon>Gigasporaceae</taxon>
        <taxon>Scutellospora</taxon>
    </lineage>
</organism>
<sequence length="177" mass="19381">STMPVQIQENCIIDDINPSNSMEDMIKSKTVSMRPPYVMTSDSPRRQNAKSECDGNRNIMIMNEEEESNEVIDGINYSSTTRHSLNSSLSSLPRRTSVLDISSLLCELPSTSPVYDSSIDGDSSMDDISTTSQLGDTESLDSPRSCHNTRVVISTPDTSPPLSPSIVEKDEKLSTVS</sequence>
<proteinExistence type="predicted"/>
<accession>A0ACA9PKI1</accession>
<evidence type="ECO:0000313" key="1">
    <source>
        <dbReference type="EMBL" id="CAG8710788.1"/>
    </source>
</evidence>
<reference evidence="1" key="1">
    <citation type="submission" date="2021-06" db="EMBL/GenBank/DDBJ databases">
        <authorList>
            <person name="Kallberg Y."/>
            <person name="Tangrot J."/>
            <person name="Rosling A."/>
        </authorList>
    </citation>
    <scope>NUCLEOTIDE SEQUENCE</scope>
    <source>
        <strain evidence="1">AU212A</strain>
    </source>
</reference>
<name>A0ACA9PKI1_9GLOM</name>
<dbReference type="Proteomes" id="UP000789860">
    <property type="component" value="Unassembled WGS sequence"/>
</dbReference>
<feature type="non-terminal residue" evidence="1">
    <location>
        <position position="1"/>
    </location>
</feature>
<feature type="non-terminal residue" evidence="1">
    <location>
        <position position="177"/>
    </location>
</feature>
<keyword evidence="2" id="KW-1185">Reference proteome</keyword>
<comment type="caution">
    <text evidence="1">The sequence shown here is derived from an EMBL/GenBank/DDBJ whole genome shotgun (WGS) entry which is preliminary data.</text>
</comment>
<gene>
    <name evidence="1" type="ORF">SCALOS_LOCUS10860</name>
</gene>